<proteinExistence type="predicted"/>
<protein>
    <submittedName>
        <fullName evidence="2">Uncharacterized protein</fullName>
    </submittedName>
</protein>
<organism evidence="2 3">
    <name type="scientific">Arcticibacter pallidicorallinus</name>
    <dbReference type="NCBI Taxonomy" id="1259464"/>
    <lineage>
        <taxon>Bacteria</taxon>
        <taxon>Pseudomonadati</taxon>
        <taxon>Bacteroidota</taxon>
        <taxon>Sphingobacteriia</taxon>
        <taxon>Sphingobacteriales</taxon>
        <taxon>Sphingobacteriaceae</taxon>
        <taxon>Arcticibacter</taxon>
    </lineage>
</organism>
<gene>
    <name evidence="2" type="ORF">B0I27_106180</name>
</gene>
<accession>A0A2T0U3C9</accession>
<keyword evidence="1" id="KW-1133">Transmembrane helix</keyword>
<keyword evidence="1" id="KW-0812">Transmembrane</keyword>
<dbReference type="OrthoDB" id="663655at2"/>
<feature type="transmembrane region" description="Helical" evidence="1">
    <location>
        <begin position="151"/>
        <end position="170"/>
    </location>
</feature>
<dbReference type="Proteomes" id="UP000238034">
    <property type="component" value="Unassembled WGS sequence"/>
</dbReference>
<dbReference type="AlphaFoldDB" id="A0A2T0U3C9"/>
<keyword evidence="3" id="KW-1185">Reference proteome</keyword>
<sequence length="183" mass="20836">MGSEKSIKREIKKFQELDEAQVSAERKLDELIHLLDNSMLDSDSIEKLHIKFNAAMERKSVSLKDLDEFKKLDDNSLSRLEKADDLEKLLSKYKLDSNDSTKIIATDKGSGISLMILAVLLILLGFAMVIMPAPPYFEMFTIFYFSQNDGVTLMDLIALVIIFTGVYLFFNSLNNLKRTRQNG</sequence>
<dbReference type="EMBL" id="PVTH01000006">
    <property type="protein sequence ID" value="PRY52419.1"/>
    <property type="molecule type" value="Genomic_DNA"/>
</dbReference>
<dbReference type="RefSeq" id="WP_106293526.1">
    <property type="nucleotide sequence ID" value="NZ_PVTH01000006.1"/>
</dbReference>
<evidence type="ECO:0000313" key="3">
    <source>
        <dbReference type="Proteomes" id="UP000238034"/>
    </source>
</evidence>
<comment type="caution">
    <text evidence="2">The sequence shown here is derived from an EMBL/GenBank/DDBJ whole genome shotgun (WGS) entry which is preliminary data.</text>
</comment>
<reference evidence="2 3" key="1">
    <citation type="submission" date="2018-03" db="EMBL/GenBank/DDBJ databases">
        <title>Genomic Encyclopedia of Type Strains, Phase III (KMG-III): the genomes of soil and plant-associated and newly described type strains.</title>
        <authorList>
            <person name="Whitman W."/>
        </authorList>
    </citation>
    <scope>NUCLEOTIDE SEQUENCE [LARGE SCALE GENOMIC DNA]</scope>
    <source>
        <strain evidence="2 3">CGMCC 1.9313</strain>
    </source>
</reference>
<name>A0A2T0U3C9_9SPHI</name>
<keyword evidence="1" id="KW-0472">Membrane</keyword>
<evidence type="ECO:0000256" key="1">
    <source>
        <dbReference type="SAM" id="Phobius"/>
    </source>
</evidence>
<evidence type="ECO:0000313" key="2">
    <source>
        <dbReference type="EMBL" id="PRY52419.1"/>
    </source>
</evidence>
<feature type="transmembrane region" description="Helical" evidence="1">
    <location>
        <begin position="112"/>
        <end position="131"/>
    </location>
</feature>